<sequence length="323" mass="36775">MVLAEFLCEGNSSLFLAHLNPELFAHADQPLAGRIAHLEQADFGFVLDDVYPFTDHFSAGIDKRAFLTSLFVQPDLFIRIHPGKESRVKKTLDLAEIKYREISESTLALPNGVKLDMLFPEIAKGTGLFEVQDLSSQHASTFFEPHQYDYWWDSCAASGGKSLNLFHQQKNIKLLVTDVRENILFNLDERFKRAGVKDYQKKIIDLTKDPTLYLNSYMFDGIILDAPCTGSGTWGRSPELISQFNSQQILTFQGLQRSIAGNLIKFLKPGKPLIYITCSVFKEENEANVEYLVKTYDLKLEKLEVIKGYERKADSMFVARLIR</sequence>
<feature type="domain" description="SAM-dependent MTase RsmB/NOP-type" evidence="6">
    <location>
        <begin position="66"/>
        <end position="323"/>
    </location>
</feature>
<feature type="active site" description="Nucleophile" evidence="5">
    <location>
        <position position="278"/>
    </location>
</feature>
<reference evidence="7 8" key="1">
    <citation type="journal article" date="2013" name="Genome Announc.">
        <title>Draft Genome Sequence of Arcticibacter svalbardensis Strain MN12-7T, a Member of the Family Sphingobacteriaceae Isolated from an Arctic Soil Sample.</title>
        <authorList>
            <person name="Shivaji S."/>
            <person name="Ara S."/>
            <person name="Prasad S."/>
            <person name="Manasa B.P."/>
            <person name="Begum Z."/>
            <person name="Singh A."/>
            <person name="Kumar Pinnaka A."/>
        </authorList>
    </citation>
    <scope>NUCLEOTIDE SEQUENCE [LARGE SCALE GENOMIC DNA]</scope>
    <source>
        <strain evidence="7 8">MN12-7</strain>
    </source>
</reference>
<dbReference type="InterPro" id="IPR001678">
    <property type="entry name" value="MeTrfase_RsmB-F_NOP2_dom"/>
</dbReference>
<dbReference type="AlphaFoldDB" id="R9GMY3"/>
<evidence type="ECO:0000256" key="3">
    <source>
        <dbReference type="ARBA" id="ARBA00022691"/>
    </source>
</evidence>
<dbReference type="Gene3D" id="3.40.50.150">
    <property type="entry name" value="Vaccinia Virus protein VP39"/>
    <property type="match status" value="1"/>
</dbReference>
<name>R9GMY3_9SPHI</name>
<proteinExistence type="inferred from homology"/>
<feature type="binding site" evidence="5">
    <location>
        <position position="178"/>
    </location>
    <ligand>
        <name>S-adenosyl-L-methionine</name>
        <dbReference type="ChEBI" id="CHEBI:59789"/>
    </ligand>
</feature>
<evidence type="ECO:0000256" key="2">
    <source>
        <dbReference type="ARBA" id="ARBA00022679"/>
    </source>
</evidence>
<dbReference type="eggNOG" id="COG0144">
    <property type="taxonomic scope" value="Bacteria"/>
</dbReference>
<feature type="binding site" evidence="5">
    <location>
        <position position="205"/>
    </location>
    <ligand>
        <name>S-adenosyl-L-methionine</name>
        <dbReference type="ChEBI" id="CHEBI:59789"/>
    </ligand>
</feature>
<dbReference type="PRINTS" id="PR02008">
    <property type="entry name" value="RCMTFAMILY"/>
</dbReference>
<keyword evidence="2 5" id="KW-0808">Transferase</keyword>
<dbReference type="GO" id="GO:0003723">
    <property type="term" value="F:RNA binding"/>
    <property type="evidence" value="ECO:0007669"/>
    <property type="project" value="UniProtKB-UniRule"/>
</dbReference>
<organism evidence="7 8">
    <name type="scientific">Arcticibacter svalbardensis MN12-7</name>
    <dbReference type="NCBI Taxonomy" id="1150600"/>
    <lineage>
        <taxon>Bacteria</taxon>
        <taxon>Pseudomonadati</taxon>
        <taxon>Bacteroidota</taxon>
        <taxon>Sphingobacteriia</taxon>
        <taxon>Sphingobacteriales</taxon>
        <taxon>Sphingobacteriaceae</taxon>
        <taxon>Arcticibacter</taxon>
    </lineage>
</organism>
<comment type="similarity">
    <text evidence="5">Belongs to the class I-like SAM-binding methyltransferase superfamily. RsmB/NOP family.</text>
</comment>
<dbReference type="GO" id="GO:0009383">
    <property type="term" value="F:rRNA (cytosine-C5-)-methyltransferase activity"/>
    <property type="evidence" value="ECO:0007669"/>
    <property type="project" value="TreeGrafter"/>
</dbReference>
<dbReference type="GO" id="GO:0070475">
    <property type="term" value="P:rRNA base methylation"/>
    <property type="evidence" value="ECO:0007669"/>
    <property type="project" value="TreeGrafter"/>
</dbReference>
<dbReference type="Pfam" id="PF01189">
    <property type="entry name" value="Methyltr_RsmB-F"/>
    <property type="match status" value="1"/>
</dbReference>
<evidence type="ECO:0000256" key="4">
    <source>
        <dbReference type="ARBA" id="ARBA00022884"/>
    </source>
</evidence>
<dbReference type="InterPro" id="IPR023267">
    <property type="entry name" value="RCMT"/>
</dbReference>
<keyword evidence="4 5" id="KW-0694">RNA-binding</keyword>
<comment type="caution">
    <text evidence="5">Lacks conserved residue(s) required for the propagation of feature annotation.</text>
</comment>
<protein>
    <recommendedName>
        <fullName evidence="6">SAM-dependent MTase RsmB/NOP-type domain-containing protein</fullName>
    </recommendedName>
</protein>
<keyword evidence="8" id="KW-1185">Reference proteome</keyword>
<dbReference type="InterPro" id="IPR029063">
    <property type="entry name" value="SAM-dependent_MTases_sf"/>
</dbReference>
<dbReference type="PANTHER" id="PTHR22807">
    <property type="entry name" value="NOP2 YEAST -RELATED NOL1/NOP2/FMU SUN DOMAIN-CONTAINING"/>
    <property type="match status" value="1"/>
</dbReference>
<keyword evidence="1 5" id="KW-0489">Methyltransferase</keyword>
<dbReference type="Proteomes" id="UP000014174">
    <property type="component" value="Unassembled WGS sequence"/>
</dbReference>
<feature type="binding site" evidence="5">
    <location>
        <position position="225"/>
    </location>
    <ligand>
        <name>S-adenosyl-L-methionine</name>
        <dbReference type="ChEBI" id="CHEBI:59789"/>
    </ligand>
</feature>
<keyword evidence="3 5" id="KW-0949">S-adenosyl-L-methionine</keyword>
<comment type="caution">
    <text evidence="7">The sequence shown here is derived from an EMBL/GenBank/DDBJ whole genome shotgun (WGS) entry which is preliminary data.</text>
</comment>
<accession>R9GMY3</accession>
<dbReference type="SUPFAM" id="SSF53335">
    <property type="entry name" value="S-adenosyl-L-methionine-dependent methyltransferases"/>
    <property type="match status" value="1"/>
</dbReference>
<dbReference type="InterPro" id="IPR049560">
    <property type="entry name" value="MeTrfase_RsmB-F_NOP2_cat"/>
</dbReference>
<evidence type="ECO:0000259" key="6">
    <source>
        <dbReference type="PROSITE" id="PS51686"/>
    </source>
</evidence>
<evidence type="ECO:0000313" key="8">
    <source>
        <dbReference type="Proteomes" id="UP000014174"/>
    </source>
</evidence>
<evidence type="ECO:0000256" key="1">
    <source>
        <dbReference type="ARBA" id="ARBA00022603"/>
    </source>
</evidence>
<dbReference type="PATRIC" id="fig|1150600.3.peg.3639"/>
<gene>
    <name evidence="7" type="ORF">ADIARSV_3672</name>
</gene>
<dbReference type="PROSITE" id="PS51686">
    <property type="entry name" value="SAM_MT_RSMB_NOP"/>
    <property type="match status" value="1"/>
</dbReference>
<evidence type="ECO:0000313" key="7">
    <source>
        <dbReference type="EMBL" id="EOR93172.1"/>
    </source>
</evidence>
<evidence type="ECO:0000256" key="5">
    <source>
        <dbReference type="PROSITE-ProRule" id="PRU01023"/>
    </source>
</evidence>
<dbReference type="EMBL" id="AQPN01000126">
    <property type="protein sequence ID" value="EOR93172.1"/>
    <property type="molecule type" value="Genomic_DNA"/>
</dbReference>
<dbReference type="STRING" id="1150600.ADIARSV_3672"/>
<dbReference type="GO" id="GO:0000470">
    <property type="term" value="P:maturation of LSU-rRNA"/>
    <property type="evidence" value="ECO:0007669"/>
    <property type="project" value="TreeGrafter"/>
</dbReference>
<dbReference type="PANTHER" id="PTHR22807:SF54">
    <property type="entry name" value="CHROMOSOME UNDETERMINED SCAFFOLD_82, WHOLE GENOME SHOTGUN SEQUENCE"/>
    <property type="match status" value="1"/>
</dbReference>